<keyword evidence="2" id="KW-1185">Reference proteome</keyword>
<organism evidence="1 2">
    <name type="scientific">Streptomyces tagetis</name>
    <dbReference type="NCBI Taxonomy" id="2820809"/>
    <lineage>
        <taxon>Bacteria</taxon>
        <taxon>Bacillati</taxon>
        <taxon>Actinomycetota</taxon>
        <taxon>Actinomycetes</taxon>
        <taxon>Kitasatosporales</taxon>
        <taxon>Streptomycetaceae</taxon>
        <taxon>Streptomyces</taxon>
    </lineage>
</organism>
<accession>A0A940XMJ7</accession>
<proteinExistence type="predicted"/>
<dbReference type="AlphaFoldDB" id="A0A940XMJ7"/>
<protein>
    <submittedName>
        <fullName evidence="1">Uncharacterized protein</fullName>
    </submittedName>
</protein>
<comment type="caution">
    <text evidence="1">The sequence shown here is derived from an EMBL/GenBank/DDBJ whole genome shotgun (WGS) entry which is preliminary data.</text>
</comment>
<evidence type="ECO:0000313" key="1">
    <source>
        <dbReference type="EMBL" id="MBQ0826463.1"/>
    </source>
</evidence>
<dbReference type="Proteomes" id="UP000677875">
    <property type="component" value="Unassembled WGS sequence"/>
</dbReference>
<gene>
    <name evidence="1" type="ORF">J5Y05_08080</name>
</gene>
<evidence type="ECO:0000313" key="2">
    <source>
        <dbReference type="Proteomes" id="UP000677875"/>
    </source>
</evidence>
<sequence length="71" mass="7856">MAQDLSVVVYPPGEDGGRRVRFDGSFVGLAYTLLDIAEFLRRAGVEDVEASDVEAAPWVEWRGGGPHDWTY</sequence>
<reference evidence="1" key="1">
    <citation type="submission" date="2021-04" db="EMBL/GenBank/DDBJ databases">
        <title>Genome seq and assembly of Streptomyces sp. RG38.</title>
        <authorList>
            <person name="Chhetri G."/>
        </authorList>
    </citation>
    <scope>NUCLEOTIDE SEQUENCE</scope>
    <source>
        <strain evidence="1">RG38</strain>
    </source>
</reference>
<dbReference type="EMBL" id="JAGPNL010000001">
    <property type="protein sequence ID" value="MBQ0826463.1"/>
    <property type="molecule type" value="Genomic_DNA"/>
</dbReference>
<name>A0A940XMJ7_9ACTN</name>
<dbReference type="RefSeq" id="WP_210869492.1">
    <property type="nucleotide sequence ID" value="NZ_JAGPNL010000001.1"/>
</dbReference>